<sequence>MASVSESVISNEIIAFDTLCILAIVLLVACILPVLLTSSIQRSKVWHGLLASWLAYSLSYIILMGHQSGPSPPHTVCVFQTLVIYGAPAVGSVGTACYIIEVFLLIKSSASNSSGPSQTVVQLLVLLPWMIFLSVFAETTFFIATGSVVSRSSNRLYCHLESVVPSIVTTVIVVIAAVTSLALEVTLFYRNIFTARRNRLPINFSVPGGRAIYIRMGFFTMMLFLGILIGILSFFVNTFSIEWGIVLPTAPILVALSFATQKDILRSWSFCYTHCKPS</sequence>
<proteinExistence type="predicted"/>
<reference evidence="2 3" key="1">
    <citation type="journal article" date="2019" name="Nat. Ecol. Evol.">
        <title>Megaphylogeny resolves global patterns of mushroom evolution.</title>
        <authorList>
            <person name="Varga T."/>
            <person name="Krizsan K."/>
            <person name="Foldi C."/>
            <person name="Dima B."/>
            <person name="Sanchez-Garcia M."/>
            <person name="Sanchez-Ramirez S."/>
            <person name="Szollosi G.J."/>
            <person name="Szarkandi J.G."/>
            <person name="Papp V."/>
            <person name="Albert L."/>
            <person name="Andreopoulos W."/>
            <person name="Angelini C."/>
            <person name="Antonin V."/>
            <person name="Barry K.W."/>
            <person name="Bougher N.L."/>
            <person name="Buchanan P."/>
            <person name="Buyck B."/>
            <person name="Bense V."/>
            <person name="Catcheside P."/>
            <person name="Chovatia M."/>
            <person name="Cooper J."/>
            <person name="Damon W."/>
            <person name="Desjardin D."/>
            <person name="Finy P."/>
            <person name="Geml J."/>
            <person name="Haridas S."/>
            <person name="Hughes K."/>
            <person name="Justo A."/>
            <person name="Karasinski D."/>
            <person name="Kautmanova I."/>
            <person name="Kiss B."/>
            <person name="Kocsube S."/>
            <person name="Kotiranta H."/>
            <person name="LaButti K.M."/>
            <person name="Lechner B.E."/>
            <person name="Liimatainen K."/>
            <person name="Lipzen A."/>
            <person name="Lukacs Z."/>
            <person name="Mihaltcheva S."/>
            <person name="Morgado L.N."/>
            <person name="Niskanen T."/>
            <person name="Noordeloos M.E."/>
            <person name="Ohm R.A."/>
            <person name="Ortiz-Santana B."/>
            <person name="Ovrebo C."/>
            <person name="Racz N."/>
            <person name="Riley R."/>
            <person name="Savchenko A."/>
            <person name="Shiryaev A."/>
            <person name="Soop K."/>
            <person name="Spirin V."/>
            <person name="Szebenyi C."/>
            <person name="Tomsovsky M."/>
            <person name="Tulloss R.E."/>
            <person name="Uehling J."/>
            <person name="Grigoriev I.V."/>
            <person name="Vagvolgyi C."/>
            <person name="Papp T."/>
            <person name="Martin F.M."/>
            <person name="Miettinen O."/>
            <person name="Hibbett D.S."/>
            <person name="Nagy L.G."/>
        </authorList>
    </citation>
    <scope>NUCLEOTIDE SEQUENCE [LARGE SCALE GENOMIC DNA]</scope>
    <source>
        <strain evidence="2 3">CBS 166.37</strain>
    </source>
</reference>
<protein>
    <submittedName>
        <fullName evidence="2">Uncharacterized protein</fullName>
    </submittedName>
</protein>
<feature type="transmembrane region" description="Helical" evidence="1">
    <location>
        <begin position="45"/>
        <end position="63"/>
    </location>
</feature>
<dbReference type="Proteomes" id="UP000308652">
    <property type="component" value="Unassembled WGS sequence"/>
</dbReference>
<dbReference type="STRING" id="68775.A0A5C3M9A1"/>
<keyword evidence="1" id="KW-0472">Membrane</keyword>
<dbReference type="EMBL" id="ML213597">
    <property type="protein sequence ID" value="TFK40428.1"/>
    <property type="molecule type" value="Genomic_DNA"/>
</dbReference>
<name>A0A5C3M9A1_9AGAR</name>
<feature type="transmembrane region" description="Helical" evidence="1">
    <location>
        <begin position="212"/>
        <end position="235"/>
    </location>
</feature>
<keyword evidence="3" id="KW-1185">Reference proteome</keyword>
<keyword evidence="1" id="KW-0812">Transmembrane</keyword>
<dbReference type="OrthoDB" id="2896404at2759"/>
<feature type="transmembrane region" description="Helical" evidence="1">
    <location>
        <begin position="13"/>
        <end position="36"/>
    </location>
</feature>
<evidence type="ECO:0000256" key="1">
    <source>
        <dbReference type="SAM" id="Phobius"/>
    </source>
</evidence>
<feature type="transmembrane region" description="Helical" evidence="1">
    <location>
        <begin position="118"/>
        <end position="143"/>
    </location>
</feature>
<evidence type="ECO:0000313" key="2">
    <source>
        <dbReference type="EMBL" id="TFK40428.1"/>
    </source>
</evidence>
<gene>
    <name evidence="2" type="ORF">BDQ12DRAFT_497213</name>
</gene>
<accession>A0A5C3M9A1</accession>
<feature type="transmembrane region" description="Helical" evidence="1">
    <location>
        <begin position="83"/>
        <end position="106"/>
    </location>
</feature>
<keyword evidence="1" id="KW-1133">Transmembrane helix</keyword>
<feature type="transmembrane region" description="Helical" evidence="1">
    <location>
        <begin position="163"/>
        <end position="189"/>
    </location>
</feature>
<organism evidence="2 3">
    <name type="scientific">Crucibulum laeve</name>
    <dbReference type="NCBI Taxonomy" id="68775"/>
    <lineage>
        <taxon>Eukaryota</taxon>
        <taxon>Fungi</taxon>
        <taxon>Dikarya</taxon>
        <taxon>Basidiomycota</taxon>
        <taxon>Agaricomycotina</taxon>
        <taxon>Agaricomycetes</taxon>
        <taxon>Agaricomycetidae</taxon>
        <taxon>Agaricales</taxon>
        <taxon>Agaricineae</taxon>
        <taxon>Nidulariaceae</taxon>
        <taxon>Crucibulum</taxon>
    </lineage>
</organism>
<dbReference type="AlphaFoldDB" id="A0A5C3M9A1"/>
<feature type="transmembrane region" description="Helical" evidence="1">
    <location>
        <begin position="241"/>
        <end position="259"/>
    </location>
</feature>
<evidence type="ECO:0000313" key="3">
    <source>
        <dbReference type="Proteomes" id="UP000308652"/>
    </source>
</evidence>